<dbReference type="AlphaFoldDB" id="A0A0E3QM28"/>
<proteinExistence type="predicted"/>
<dbReference type="Gene3D" id="3.40.50.720">
    <property type="entry name" value="NAD(P)-binding Rossmann-like Domain"/>
    <property type="match status" value="1"/>
</dbReference>
<evidence type="ECO:0000313" key="1">
    <source>
        <dbReference type="EMBL" id="AKB51350.1"/>
    </source>
</evidence>
<accession>A0A0E3QM28</accession>
<dbReference type="RefSeq" id="WP_048102883.1">
    <property type="nucleotide sequence ID" value="NZ_CP009526.1"/>
</dbReference>
<gene>
    <name evidence="1" type="ORF">MSBRW_2097</name>
</gene>
<name>A0A0E3QM28_METBA</name>
<reference evidence="1 2" key="1">
    <citation type="submission" date="2014-07" db="EMBL/GenBank/DDBJ databases">
        <title>Methanogenic archaea and the global carbon cycle.</title>
        <authorList>
            <person name="Henriksen J.R."/>
            <person name="Luke J."/>
            <person name="Reinhart S."/>
            <person name="Benedict M.N."/>
            <person name="Youngblut N.D."/>
            <person name="Metcalf M.E."/>
            <person name="Whitaker R.J."/>
            <person name="Metcalf W.W."/>
        </authorList>
    </citation>
    <scope>NUCLEOTIDE SEQUENCE [LARGE SCALE GENOMIC DNA]</scope>
    <source>
        <strain evidence="1 2">Wiesmoor</strain>
    </source>
</reference>
<dbReference type="GeneID" id="24823624"/>
<protein>
    <submittedName>
        <fullName evidence="1">Inositol-1-phosphate synthase</fullName>
        <ecNumber evidence="1">5.5.1.4</ecNumber>
    </submittedName>
</protein>
<sequence>MAAPPNITNYPEELRFLPVESKSATQDEVVAALKNSGAEILLNYILVGSKKAACFYAKFYRNYFFV</sequence>
<evidence type="ECO:0000313" key="2">
    <source>
        <dbReference type="Proteomes" id="UP000033038"/>
    </source>
</evidence>
<dbReference type="GO" id="GO:0004512">
    <property type="term" value="F:inositol-3-phosphate synthase activity"/>
    <property type="evidence" value="ECO:0007669"/>
    <property type="project" value="UniProtKB-EC"/>
</dbReference>
<dbReference type="Proteomes" id="UP000033038">
    <property type="component" value="Chromosome"/>
</dbReference>
<dbReference type="EMBL" id="CP009526">
    <property type="protein sequence ID" value="AKB51350.1"/>
    <property type="molecule type" value="Genomic_DNA"/>
</dbReference>
<dbReference type="PATRIC" id="fig|1434109.4.peg.2696"/>
<dbReference type="EC" id="5.5.1.4" evidence="1"/>
<keyword evidence="1" id="KW-0413">Isomerase</keyword>
<dbReference type="KEGG" id="mbw:MSBRW_2097"/>
<organism evidence="1 2">
    <name type="scientific">Methanosarcina barkeri str. Wiesmoor</name>
    <dbReference type="NCBI Taxonomy" id="1434109"/>
    <lineage>
        <taxon>Archaea</taxon>
        <taxon>Methanobacteriati</taxon>
        <taxon>Methanobacteriota</taxon>
        <taxon>Stenosarchaea group</taxon>
        <taxon>Methanomicrobia</taxon>
        <taxon>Methanosarcinales</taxon>
        <taxon>Methanosarcinaceae</taxon>
        <taxon>Methanosarcina</taxon>
    </lineage>
</organism>
<dbReference type="HOGENOM" id="CLU_2820801_0_0_2"/>